<dbReference type="OrthoDB" id="9794300at2"/>
<evidence type="ECO:0000259" key="1">
    <source>
        <dbReference type="Pfam" id="PF05368"/>
    </source>
</evidence>
<dbReference type="Proteomes" id="UP000000268">
    <property type="component" value="Chromosome"/>
</dbReference>
<dbReference type="KEGG" id="amr:AM1_6144"/>
<dbReference type="HOGENOM" id="CLU_007383_10_6_3"/>
<sequence>MHKPVILVLGTTGQTGSKVLAHLDEAPGDYAIRICSRRQQQVDEWTSRGRDAVRLDLDDPATFGPALNSVDRMFVISGYTVDMLFQIKTLVDAAIKCGVSHIVHQGVFANWDTTDPHFIWHQLVESYIKASGIAWTHLHPNYFMENLLGLTALQKGSFPMFVNNKAVGWIALDDVAAVAVRVLCEGPQKHSGKDYWLSTDSLTGDQAAELLTDVLGQTVVCDHKTPDELATLMQGAGVEPNYAAGVVDFMRQVIDGRMAYVATIRDDVPYVTGRPSISFREWCQQKREALLQGI</sequence>
<proteinExistence type="predicted"/>
<dbReference type="SUPFAM" id="SSF51735">
    <property type="entry name" value="NAD(P)-binding Rossmann-fold domains"/>
    <property type="match status" value="1"/>
</dbReference>
<dbReference type="AlphaFoldDB" id="B0C4T8"/>
<feature type="domain" description="NmrA-like" evidence="1">
    <location>
        <begin position="3"/>
        <end position="231"/>
    </location>
</feature>
<dbReference type="RefSeq" id="WP_012166267.1">
    <property type="nucleotide sequence ID" value="NC_009925.1"/>
</dbReference>
<protein>
    <submittedName>
        <fullName evidence="2">NmrA family protein</fullName>
    </submittedName>
</protein>
<reference evidence="2 3" key="1">
    <citation type="journal article" date="2008" name="Proc. Natl. Acad. Sci. U.S.A.">
        <title>Niche adaptation and genome expansion in the chlorophyll d-producing cyanobacterium Acaryochloris marina.</title>
        <authorList>
            <person name="Swingley W.D."/>
            <person name="Chen M."/>
            <person name="Cheung P.C."/>
            <person name="Conrad A.L."/>
            <person name="Dejesa L.C."/>
            <person name="Hao J."/>
            <person name="Honchak B.M."/>
            <person name="Karbach L.E."/>
            <person name="Kurdoglu A."/>
            <person name="Lahiri S."/>
            <person name="Mastrian S.D."/>
            <person name="Miyashita H."/>
            <person name="Page L."/>
            <person name="Ramakrishna P."/>
            <person name="Satoh S."/>
            <person name="Sattley W.M."/>
            <person name="Shimada Y."/>
            <person name="Taylor H.L."/>
            <person name="Tomo T."/>
            <person name="Tsuchiya T."/>
            <person name="Wang Z.T."/>
            <person name="Raymond J."/>
            <person name="Mimuro M."/>
            <person name="Blankenship R.E."/>
            <person name="Touchman J.W."/>
        </authorList>
    </citation>
    <scope>NUCLEOTIDE SEQUENCE [LARGE SCALE GENOMIC DNA]</scope>
    <source>
        <strain evidence="3">MBIC 11017</strain>
    </source>
</reference>
<organism evidence="2 3">
    <name type="scientific">Acaryochloris marina (strain MBIC 11017)</name>
    <dbReference type="NCBI Taxonomy" id="329726"/>
    <lineage>
        <taxon>Bacteria</taxon>
        <taxon>Bacillati</taxon>
        <taxon>Cyanobacteriota</taxon>
        <taxon>Cyanophyceae</taxon>
        <taxon>Acaryochloridales</taxon>
        <taxon>Acaryochloridaceae</taxon>
        <taxon>Acaryochloris</taxon>
    </lineage>
</organism>
<accession>B0C4T8</accession>
<name>B0C4T8_ACAM1</name>
<dbReference type="PANTHER" id="PTHR43162">
    <property type="match status" value="1"/>
</dbReference>
<gene>
    <name evidence="2" type="ordered locus">AM1_6144</name>
</gene>
<dbReference type="Gene3D" id="3.90.25.10">
    <property type="entry name" value="UDP-galactose 4-epimerase, domain 1"/>
    <property type="match status" value="1"/>
</dbReference>
<dbReference type="InterPro" id="IPR036291">
    <property type="entry name" value="NAD(P)-bd_dom_sf"/>
</dbReference>
<dbReference type="InterPro" id="IPR051604">
    <property type="entry name" value="Ergot_Alk_Oxidoreductase"/>
</dbReference>
<dbReference type="Gene3D" id="3.40.50.720">
    <property type="entry name" value="NAD(P)-binding Rossmann-like Domain"/>
    <property type="match status" value="1"/>
</dbReference>
<keyword evidence="3" id="KW-1185">Reference proteome</keyword>
<evidence type="ECO:0000313" key="3">
    <source>
        <dbReference type="Proteomes" id="UP000000268"/>
    </source>
</evidence>
<dbReference type="PANTHER" id="PTHR43162:SF1">
    <property type="entry name" value="PRESTALK A DIFFERENTIATION PROTEIN A"/>
    <property type="match status" value="1"/>
</dbReference>
<evidence type="ECO:0000313" key="2">
    <source>
        <dbReference type="EMBL" id="ABW31076.1"/>
    </source>
</evidence>
<dbReference type="EMBL" id="CP000828">
    <property type="protein sequence ID" value="ABW31076.1"/>
    <property type="molecule type" value="Genomic_DNA"/>
</dbReference>
<dbReference type="Pfam" id="PF05368">
    <property type="entry name" value="NmrA"/>
    <property type="match status" value="1"/>
</dbReference>
<dbReference type="eggNOG" id="COG0702">
    <property type="taxonomic scope" value="Bacteria"/>
</dbReference>
<dbReference type="STRING" id="329726.AM1_6144"/>
<dbReference type="InterPro" id="IPR008030">
    <property type="entry name" value="NmrA-like"/>
</dbReference>